<dbReference type="Pfam" id="PF22557">
    <property type="entry name" value="DuOB"/>
    <property type="match status" value="1"/>
</dbReference>
<dbReference type="EMBL" id="CP136962">
    <property type="protein sequence ID" value="WOS97885.1"/>
    <property type="molecule type" value="Genomic_DNA"/>
</dbReference>
<evidence type="ECO:0000313" key="3">
    <source>
        <dbReference type="Proteomes" id="UP000234781"/>
    </source>
</evidence>
<keyword evidence="3" id="KW-1185">Reference proteome</keyword>
<sequence>MTITKDILILAKSWKHGDYCIAGKEMRTGNWIRPVSDNNETNGAITEDQARLTYKGATCAPWRCQTLRKVRINFSQHAPNDYQPENYQIDNTQWIQLYNENVDLNNYLDAPSDIWGSNYALTHQEAIDANSSLYLLSVNNISFYINPNTDSNGTRTRIRATFSYNGYQYDFPVTGSGGPTPNECPISYSSGIFCISLGELYKGLHYKLIAAVYSLE</sequence>
<evidence type="ECO:0000259" key="1">
    <source>
        <dbReference type="Pfam" id="PF22557"/>
    </source>
</evidence>
<evidence type="ECO:0000313" key="2">
    <source>
        <dbReference type="EMBL" id="WOS97885.1"/>
    </source>
</evidence>
<gene>
    <name evidence="2" type="ORF">CYJ98_010015</name>
</gene>
<dbReference type="AlphaFoldDB" id="A0AAF0YPM7"/>
<protein>
    <recommendedName>
        <fullName evidence="1">Dual OB-containing domain-containing protein</fullName>
    </recommendedName>
</protein>
<name>A0AAF0YPM7_NEIPE</name>
<organism evidence="2 3">
    <name type="scientific">Neisseria perflava</name>
    <dbReference type="NCBI Taxonomy" id="33053"/>
    <lineage>
        <taxon>Bacteria</taxon>
        <taxon>Pseudomonadati</taxon>
        <taxon>Pseudomonadota</taxon>
        <taxon>Betaproteobacteria</taxon>
        <taxon>Neisseriales</taxon>
        <taxon>Neisseriaceae</taxon>
        <taxon>Neisseria</taxon>
    </lineage>
</organism>
<proteinExistence type="predicted"/>
<dbReference type="RefSeq" id="WP_143485319.1">
    <property type="nucleotide sequence ID" value="NZ_CP136962.1"/>
</dbReference>
<dbReference type="InterPro" id="IPR054335">
    <property type="entry name" value="DuOB_dom"/>
</dbReference>
<reference evidence="3" key="1">
    <citation type="submission" date="2017-12" db="EMBL/GenBank/DDBJ databases">
        <title>Phylogenetic diversity of female urinary microbiome.</title>
        <authorList>
            <person name="Thomas-White K."/>
            <person name="Wolfe A.J."/>
        </authorList>
    </citation>
    <scope>NUCLEOTIDE SEQUENCE [LARGE SCALE GENOMIC DNA]</scope>
    <source>
        <strain evidence="3">UMB0023</strain>
    </source>
</reference>
<accession>A0AAF0YPM7</accession>
<dbReference type="Proteomes" id="UP000234781">
    <property type="component" value="Chromosome"/>
</dbReference>
<feature type="domain" description="Dual OB-containing" evidence="1">
    <location>
        <begin position="5"/>
        <end position="212"/>
    </location>
</feature>